<dbReference type="InterPro" id="IPR000292">
    <property type="entry name" value="For/NO2_transpt"/>
</dbReference>
<proteinExistence type="predicted"/>
<evidence type="ECO:0000313" key="7">
    <source>
        <dbReference type="EMBL" id="SFC34023.1"/>
    </source>
</evidence>
<gene>
    <name evidence="7" type="ORF">SAMN04487907_103395</name>
</gene>
<keyword evidence="3 6" id="KW-1133">Transmembrane helix</keyword>
<dbReference type="PANTHER" id="PTHR30520">
    <property type="entry name" value="FORMATE TRANSPORTER-RELATED"/>
    <property type="match status" value="1"/>
</dbReference>
<feature type="transmembrane region" description="Helical" evidence="6">
    <location>
        <begin position="202"/>
        <end position="224"/>
    </location>
</feature>
<keyword evidence="2 6" id="KW-0812">Transmembrane</keyword>
<feature type="region of interest" description="Disordered" evidence="5">
    <location>
        <begin position="1"/>
        <end position="54"/>
    </location>
</feature>
<dbReference type="STRING" id="1334022.SAMN04487907_103395"/>
<sequence length="313" mass="35459">MKKEEEEKDLEQKKKNQEKQEKKEQEEKEEQKKQESIDKELKDSTSVSGDSTKSHGEILKQQIIEGQETYDRNPRSILLSSITAGLEIGFSYLLLCTVFSFFSDSFPEESLFKIMAFVYPVGFILVILGQSILFTEQTSLLTLPVLNNKRSVRSLLKIWGLVIAGNLLGGYIMAFILIWIGPKLNIFEHTAIEKIAEHVTDYNGIVIFISAILAGWLMGLLSWLITSSRDTMSRIFVIYIITATMAFTGLHHSIIGSVEVFAGMIASTKIELYDYVKFQSFALLGNSIGGGVFVALLKYRAFVYNIDMERRNY</sequence>
<dbReference type="Pfam" id="PF01226">
    <property type="entry name" value="Form_Nir_trans"/>
    <property type="match status" value="1"/>
</dbReference>
<feature type="transmembrane region" description="Helical" evidence="6">
    <location>
        <begin position="236"/>
        <end position="258"/>
    </location>
</feature>
<dbReference type="PANTHER" id="PTHR30520:SF2">
    <property type="entry name" value="INNER MEMBRANE PROTEIN YFDC"/>
    <property type="match status" value="1"/>
</dbReference>
<reference evidence="8" key="1">
    <citation type="submission" date="2016-10" db="EMBL/GenBank/DDBJ databases">
        <authorList>
            <person name="Varghese N."/>
            <person name="Submissions S."/>
        </authorList>
    </citation>
    <scope>NUCLEOTIDE SEQUENCE [LARGE SCALE GENOMIC DNA]</scope>
    <source>
        <strain evidence="8">DSM 24499</strain>
    </source>
</reference>
<dbReference type="RefSeq" id="WP_092542277.1">
    <property type="nucleotide sequence ID" value="NZ_FOKV01000003.1"/>
</dbReference>
<feature type="transmembrane region" description="Helical" evidence="6">
    <location>
        <begin position="155"/>
        <end position="182"/>
    </location>
</feature>
<dbReference type="InterPro" id="IPR023271">
    <property type="entry name" value="Aquaporin-like"/>
</dbReference>
<protein>
    <submittedName>
        <fullName evidence="7">Formate/nitrite transporter FocA, FNT family</fullName>
    </submittedName>
</protein>
<feature type="compositionally biased region" description="Basic and acidic residues" evidence="5">
    <location>
        <begin position="1"/>
        <end position="43"/>
    </location>
</feature>
<dbReference type="Gene3D" id="1.20.1080.10">
    <property type="entry name" value="Glycerol uptake facilitator protein"/>
    <property type="match status" value="1"/>
</dbReference>
<accession>A0A1I1IJR7</accession>
<feature type="transmembrane region" description="Helical" evidence="6">
    <location>
        <begin position="77"/>
        <end position="102"/>
    </location>
</feature>
<evidence type="ECO:0000313" key="8">
    <source>
        <dbReference type="Proteomes" id="UP000199438"/>
    </source>
</evidence>
<name>A0A1I1IJR7_9FLAO</name>
<keyword evidence="8" id="KW-1185">Reference proteome</keyword>
<evidence type="ECO:0000256" key="5">
    <source>
        <dbReference type="SAM" id="MobiDB-lite"/>
    </source>
</evidence>
<dbReference type="AlphaFoldDB" id="A0A1I1IJR7"/>
<organism evidence="7 8">
    <name type="scientific">Zunongwangia mangrovi</name>
    <dbReference type="NCBI Taxonomy" id="1334022"/>
    <lineage>
        <taxon>Bacteria</taxon>
        <taxon>Pseudomonadati</taxon>
        <taxon>Bacteroidota</taxon>
        <taxon>Flavobacteriia</taxon>
        <taxon>Flavobacteriales</taxon>
        <taxon>Flavobacteriaceae</taxon>
        <taxon>Zunongwangia</taxon>
    </lineage>
</organism>
<dbReference type="OrthoDB" id="261587at2"/>
<evidence type="ECO:0000256" key="6">
    <source>
        <dbReference type="SAM" id="Phobius"/>
    </source>
</evidence>
<feature type="transmembrane region" description="Helical" evidence="6">
    <location>
        <begin position="114"/>
        <end position="134"/>
    </location>
</feature>
<comment type="subcellular location">
    <subcellularLocation>
        <location evidence="1">Membrane</location>
        <topology evidence="1">Multi-pass membrane protein</topology>
    </subcellularLocation>
</comment>
<dbReference type="GO" id="GO:0015499">
    <property type="term" value="F:formate transmembrane transporter activity"/>
    <property type="evidence" value="ECO:0007669"/>
    <property type="project" value="TreeGrafter"/>
</dbReference>
<dbReference type="GO" id="GO:0005886">
    <property type="term" value="C:plasma membrane"/>
    <property type="evidence" value="ECO:0007669"/>
    <property type="project" value="TreeGrafter"/>
</dbReference>
<evidence type="ECO:0000256" key="1">
    <source>
        <dbReference type="ARBA" id="ARBA00004141"/>
    </source>
</evidence>
<evidence type="ECO:0000256" key="3">
    <source>
        <dbReference type="ARBA" id="ARBA00022989"/>
    </source>
</evidence>
<feature type="transmembrane region" description="Helical" evidence="6">
    <location>
        <begin position="278"/>
        <end position="301"/>
    </location>
</feature>
<dbReference type="EMBL" id="FOKV01000003">
    <property type="protein sequence ID" value="SFC34023.1"/>
    <property type="molecule type" value="Genomic_DNA"/>
</dbReference>
<dbReference type="Proteomes" id="UP000199438">
    <property type="component" value="Unassembled WGS sequence"/>
</dbReference>
<evidence type="ECO:0000256" key="2">
    <source>
        <dbReference type="ARBA" id="ARBA00022692"/>
    </source>
</evidence>
<evidence type="ECO:0000256" key="4">
    <source>
        <dbReference type="ARBA" id="ARBA00023136"/>
    </source>
</evidence>
<keyword evidence="4 6" id="KW-0472">Membrane</keyword>